<evidence type="ECO:0008006" key="3">
    <source>
        <dbReference type="Google" id="ProtNLM"/>
    </source>
</evidence>
<sequence>MAFTATCGCDTRRKMNAINYLKLWGESMASVLLNSISKTNVDAVTHHIKLLCLDFMLSATSRGTVEPSGLLEDLLWSDPSPTCTGFKANVDRGCSFGECAFRNDR</sequence>
<gene>
    <name evidence="1" type="ORF">ANCDUO_07653</name>
</gene>
<dbReference type="Proteomes" id="UP000054047">
    <property type="component" value="Unassembled WGS sequence"/>
</dbReference>
<organism evidence="1 2">
    <name type="scientific">Ancylostoma duodenale</name>
    <dbReference type="NCBI Taxonomy" id="51022"/>
    <lineage>
        <taxon>Eukaryota</taxon>
        <taxon>Metazoa</taxon>
        <taxon>Ecdysozoa</taxon>
        <taxon>Nematoda</taxon>
        <taxon>Chromadorea</taxon>
        <taxon>Rhabditida</taxon>
        <taxon>Rhabditina</taxon>
        <taxon>Rhabditomorpha</taxon>
        <taxon>Strongyloidea</taxon>
        <taxon>Ancylostomatidae</taxon>
        <taxon>Ancylostomatinae</taxon>
        <taxon>Ancylostoma</taxon>
    </lineage>
</organism>
<name>A0A0C2DHW7_9BILA</name>
<reference evidence="1 2" key="1">
    <citation type="submission" date="2013-12" db="EMBL/GenBank/DDBJ databases">
        <title>Draft genome of the parsitic nematode Ancylostoma duodenale.</title>
        <authorList>
            <person name="Mitreva M."/>
        </authorList>
    </citation>
    <scope>NUCLEOTIDE SEQUENCE [LARGE SCALE GENOMIC DNA]</scope>
    <source>
        <strain evidence="1 2">Zhejiang</strain>
    </source>
</reference>
<keyword evidence="2" id="KW-1185">Reference proteome</keyword>
<accession>A0A0C2DHW7</accession>
<dbReference type="EMBL" id="KN729619">
    <property type="protein sequence ID" value="KIH62067.1"/>
    <property type="molecule type" value="Genomic_DNA"/>
</dbReference>
<protein>
    <recommendedName>
        <fullName evidence="3">Serine/threonine specific protein phosphatases domain-containing protein</fullName>
    </recommendedName>
</protein>
<dbReference type="AlphaFoldDB" id="A0A0C2DHW7"/>
<evidence type="ECO:0000313" key="1">
    <source>
        <dbReference type="EMBL" id="KIH62067.1"/>
    </source>
</evidence>
<proteinExistence type="predicted"/>
<evidence type="ECO:0000313" key="2">
    <source>
        <dbReference type="Proteomes" id="UP000054047"/>
    </source>
</evidence>